<dbReference type="PIRSF" id="PIRSF000018">
    <property type="entry name" value="Mb_ADH_cyt_c"/>
    <property type="match status" value="1"/>
</dbReference>
<evidence type="ECO:0000256" key="2">
    <source>
        <dbReference type="ARBA" id="ARBA00022475"/>
    </source>
</evidence>
<feature type="compositionally biased region" description="Basic and acidic residues" evidence="10">
    <location>
        <begin position="426"/>
        <end position="435"/>
    </location>
</feature>
<proteinExistence type="predicted"/>
<dbReference type="SUPFAM" id="SSF46626">
    <property type="entry name" value="Cytochrome c"/>
    <property type="match status" value="3"/>
</dbReference>
<name>A0ABS4E1B4_9HYPH</name>
<evidence type="ECO:0000313" key="14">
    <source>
        <dbReference type="Proteomes" id="UP000759443"/>
    </source>
</evidence>
<dbReference type="Pfam" id="PF00034">
    <property type="entry name" value="Cytochrom_C"/>
    <property type="match status" value="1"/>
</dbReference>
<dbReference type="PANTHER" id="PTHR35008">
    <property type="entry name" value="BLL4482 PROTEIN-RELATED"/>
    <property type="match status" value="1"/>
</dbReference>
<evidence type="ECO:0000256" key="6">
    <source>
        <dbReference type="ARBA" id="ARBA00022737"/>
    </source>
</evidence>
<feature type="compositionally biased region" description="Basic and acidic residues" evidence="10">
    <location>
        <begin position="446"/>
        <end position="460"/>
    </location>
</feature>
<comment type="subcellular location">
    <subcellularLocation>
        <location evidence="1">Cell membrane</location>
    </subcellularLocation>
</comment>
<feature type="signal peptide" evidence="11">
    <location>
        <begin position="1"/>
        <end position="19"/>
    </location>
</feature>
<feature type="domain" description="Cytochrome c" evidence="12">
    <location>
        <begin position="331"/>
        <end position="417"/>
    </location>
</feature>
<evidence type="ECO:0000313" key="13">
    <source>
        <dbReference type="EMBL" id="MBP1851726.1"/>
    </source>
</evidence>
<keyword evidence="2" id="KW-1003">Cell membrane</keyword>
<keyword evidence="5 11" id="KW-0732">Signal</keyword>
<dbReference type="Gene3D" id="1.10.760.10">
    <property type="entry name" value="Cytochrome c-like domain"/>
    <property type="match status" value="3"/>
</dbReference>
<evidence type="ECO:0000256" key="3">
    <source>
        <dbReference type="ARBA" id="ARBA00022617"/>
    </source>
</evidence>
<evidence type="ECO:0000259" key="12">
    <source>
        <dbReference type="PROSITE" id="PS51007"/>
    </source>
</evidence>
<keyword evidence="14" id="KW-1185">Reference proteome</keyword>
<feature type="region of interest" description="Disordered" evidence="10">
    <location>
        <begin position="426"/>
        <end position="460"/>
    </location>
</feature>
<accession>A0ABS4E1B4</accession>
<keyword evidence="7 9" id="KW-0408">Iron</keyword>
<dbReference type="PROSITE" id="PS51007">
    <property type="entry name" value="CYTC"/>
    <property type="match status" value="3"/>
</dbReference>
<feature type="domain" description="Cytochrome c" evidence="12">
    <location>
        <begin position="44"/>
        <end position="147"/>
    </location>
</feature>
<evidence type="ECO:0000256" key="10">
    <source>
        <dbReference type="SAM" id="MobiDB-lite"/>
    </source>
</evidence>
<keyword evidence="8" id="KW-0472">Membrane</keyword>
<reference evidence="13 14" key="1">
    <citation type="submission" date="2021-03" db="EMBL/GenBank/DDBJ databases">
        <title>Genomic Encyclopedia of Type Strains, Phase IV (KMG-IV): sequencing the most valuable type-strain genomes for metagenomic binning, comparative biology and taxonomic classification.</title>
        <authorList>
            <person name="Goeker M."/>
        </authorList>
    </citation>
    <scope>NUCLEOTIDE SEQUENCE [LARGE SCALE GENOMIC DNA]</scope>
    <source>
        <strain evidence="13 14">DSM 21600</strain>
    </source>
</reference>
<keyword evidence="6" id="KW-0677">Repeat</keyword>
<dbReference type="InterPro" id="IPR051459">
    <property type="entry name" value="Cytochrome_c-type_DH"/>
</dbReference>
<evidence type="ECO:0000256" key="5">
    <source>
        <dbReference type="ARBA" id="ARBA00022729"/>
    </source>
</evidence>
<dbReference type="InterPro" id="IPR036909">
    <property type="entry name" value="Cyt_c-like_dom_sf"/>
</dbReference>
<evidence type="ECO:0000256" key="9">
    <source>
        <dbReference type="PROSITE-ProRule" id="PRU00433"/>
    </source>
</evidence>
<evidence type="ECO:0000256" key="7">
    <source>
        <dbReference type="ARBA" id="ARBA00023004"/>
    </source>
</evidence>
<organism evidence="13 14">
    <name type="scientific">Rhizobium halophytocola</name>
    <dbReference type="NCBI Taxonomy" id="735519"/>
    <lineage>
        <taxon>Bacteria</taxon>
        <taxon>Pseudomonadati</taxon>
        <taxon>Pseudomonadota</taxon>
        <taxon>Alphaproteobacteria</taxon>
        <taxon>Hyphomicrobiales</taxon>
        <taxon>Rhizobiaceae</taxon>
        <taxon>Rhizobium/Agrobacterium group</taxon>
        <taxon>Rhizobium</taxon>
    </lineage>
</organism>
<gene>
    <name evidence="13" type="ORF">J2Z17_003174</name>
</gene>
<dbReference type="InterPro" id="IPR009056">
    <property type="entry name" value="Cyt_c-like_dom"/>
</dbReference>
<evidence type="ECO:0000256" key="8">
    <source>
        <dbReference type="ARBA" id="ARBA00023136"/>
    </source>
</evidence>
<protein>
    <submittedName>
        <fullName evidence="13">Mono/diheme cytochrome c family protein</fullName>
    </submittedName>
</protein>
<feature type="chain" id="PRO_5046858143" evidence="11">
    <location>
        <begin position="20"/>
        <end position="460"/>
    </location>
</feature>
<dbReference type="InterPro" id="IPR014353">
    <property type="entry name" value="Membr-bd_ADH_cyt_c"/>
</dbReference>
<evidence type="ECO:0000256" key="1">
    <source>
        <dbReference type="ARBA" id="ARBA00004236"/>
    </source>
</evidence>
<dbReference type="PANTHER" id="PTHR35008:SF8">
    <property type="entry name" value="ALCOHOL DEHYDROGENASE CYTOCHROME C SUBUNIT"/>
    <property type="match status" value="1"/>
</dbReference>
<dbReference type="RefSeq" id="WP_209946573.1">
    <property type="nucleotide sequence ID" value="NZ_JAGGJU010000008.1"/>
</dbReference>
<sequence>MKFKSILAGFAGVVIVAGAAAFAYAWHGSIDPINPPDPASFDPGLVAKGAELAAVGNCTACHTKPGNPSFSGGLALPTPFGTIYSTNITPDPETGIGRWSQAAFQRAMREGVRRDGAHLYPAFPFDHFTLVSDADDKALYAYLMTRRPVKQVAPDNTLPFPLDIRMAVAGWKLLFFDQGAYQNKDSETVAWNRGAYLANGLGHCGACHTPRNGLGAEKSDKHFAGGEQEGWTAFALDGSSPAPVAWNADSLYAYLRQGWHEDHGLANGPMAEVTGNLGRLPDQDVHAIATYISSLMPQAASGTLASGDDIRKRSQTAGLALASASAADTSTPRGRGETIYRAACSVCHDSGRPLPFGGVDLHLSSTIHAPDAQNAINTVLFGLPATSGRQSAIMPNFAPTMTDAQLSDLLAYLRQDVAQKPAWDDVASRAADTRSGKIKVSVRPSDGIERGPDNIGAQDK</sequence>
<feature type="domain" description="Cytochrome c" evidence="12">
    <location>
        <begin position="189"/>
        <end position="296"/>
    </location>
</feature>
<dbReference type="EMBL" id="JAGGJU010000008">
    <property type="protein sequence ID" value="MBP1851726.1"/>
    <property type="molecule type" value="Genomic_DNA"/>
</dbReference>
<evidence type="ECO:0000256" key="4">
    <source>
        <dbReference type="ARBA" id="ARBA00022723"/>
    </source>
</evidence>
<dbReference type="Pfam" id="PF13442">
    <property type="entry name" value="Cytochrome_CBB3"/>
    <property type="match status" value="1"/>
</dbReference>
<keyword evidence="4 9" id="KW-0479">Metal-binding</keyword>
<evidence type="ECO:0000256" key="11">
    <source>
        <dbReference type="SAM" id="SignalP"/>
    </source>
</evidence>
<dbReference type="Proteomes" id="UP000759443">
    <property type="component" value="Unassembled WGS sequence"/>
</dbReference>
<keyword evidence="3 9" id="KW-0349">Heme</keyword>
<comment type="caution">
    <text evidence="13">The sequence shown here is derived from an EMBL/GenBank/DDBJ whole genome shotgun (WGS) entry which is preliminary data.</text>
</comment>